<comment type="caution">
    <text evidence="1">The sequence shown here is derived from an EMBL/GenBank/DDBJ whole genome shotgun (WGS) entry which is preliminary data.</text>
</comment>
<dbReference type="SUPFAM" id="SSF50978">
    <property type="entry name" value="WD40 repeat-like"/>
    <property type="match status" value="1"/>
</dbReference>
<proteinExistence type="predicted"/>
<organism evidence="1 2">
    <name type="scientific">Candidatus Marithioploca araucensis</name>
    <dbReference type="NCBI Taxonomy" id="70273"/>
    <lineage>
        <taxon>Bacteria</taxon>
        <taxon>Pseudomonadati</taxon>
        <taxon>Pseudomonadota</taxon>
        <taxon>Gammaproteobacteria</taxon>
        <taxon>Thiotrichales</taxon>
        <taxon>Thiotrichaceae</taxon>
        <taxon>Candidatus Marithioploca</taxon>
    </lineage>
</organism>
<dbReference type="InterPro" id="IPR015943">
    <property type="entry name" value="WD40/YVTN_repeat-like_dom_sf"/>
</dbReference>
<dbReference type="Pfam" id="PF01650">
    <property type="entry name" value="Peptidase_C13"/>
    <property type="match status" value="1"/>
</dbReference>
<feature type="non-terminal residue" evidence="1">
    <location>
        <position position="1"/>
    </location>
</feature>
<evidence type="ECO:0000313" key="2">
    <source>
        <dbReference type="Proteomes" id="UP001171945"/>
    </source>
</evidence>
<gene>
    <name evidence="1" type="ORF">QUF54_03145</name>
</gene>
<reference evidence="1" key="1">
    <citation type="submission" date="2023-06" db="EMBL/GenBank/DDBJ databases">
        <title>Uncultivated large filamentous bacteria from sulfidic sediments reveal new species and different genomic features in energy metabolism and defense.</title>
        <authorList>
            <person name="Fonseca A."/>
        </authorList>
    </citation>
    <scope>NUCLEOTIDE SEQUENCE</scope>
    <source>
        <strain evidence="1">HSG4</strain>
    </source>
</reference>
<dbReference type="Gene3D" id="2.130.10.10">
    <property type="entry name" value="YVTN repeat-like/Quinoprotein amine dehydrogenase"/>
    <property type="match status" value="1"/>
</dbReference>
<name>A0ABT7VRN7_9GAMM</name>
<dbReference type="InterPro" id="IPR001096">
    <property type="entry name" value="Peptidase_C13"/>
</dbReference>
<dbReference type="InterPro" id="IPR036322">
    <property type="entry name" value="WD40_repeat_dom_sf"/>
</dbReference>
<dbReference type="InterPro" id="IPR001680">
    <property type="entry name" value="WD40_rpt"/>
</dbReference>
<evidence type="ECO:0000313" key="1">
    <source>
        <dbReference type="EMBL" id="MDM8562329.1"/>
    </source>
</evidence>
<keyword evidence="2" id="KW-1185">Reference proteome</keyword>
<dbReference type="SMART" id="SM00320">
    <property type="entry name" value="WD40"/>
    <property type="match status" value="3"/>
</dbReference>
<dbReference type="EMBL" id="JAUCGM010000118">
    <property type="protein sequence ID" value="MDM8562329.1"/>
    <property type="molecule type" value="Genomic_DNA"/>
</dbReference>
<sequence length="670" mass="75032">SLYAGGTCPDGKNLLVLRWSQAGQRSYTEWQASSNTITDIRSLKNGRIVYSAGDPSFAVLDNVGNKIVEQEASIADYRNTREVLLISDDGNTINFDFEFGFGGERPARFSLSEQSLIHYPQPDTNLISPDTSSLDITDWKSTSEPKLNGKDLPLIQYERSRSLAIAPDKSKFLLGTSWNLYLFDTNGQPIWKFSVPSAVLGVNISSDGKKAVAAYGDGTIRWYNMKNGKALLAFFPHKDGRRWVAWTKSGYYMASADNADNMIGWHVNNGKDKEASFYPAGALYASYKRPDIVKKILETLDEDEAIRLANIEKGVESKVNVDEAIEEVKDKYQLNLEPSGLGKAIIVAASGAQDSKLFPYTNEFTMKMYRLLHKSGFSDGDIIYMNPYPPIVPVNGYVDAARQDFPMLDPKTELQQAIAQVNQDLQPGEQFVFYLHGHARADSVHIGRQSYLSAQEIKTLLAQIPTDVEQIIIFDTCYSGSFLDELANVPKRVVISSADAKSLAWSTESLSFADSFIRQLRYGRSVGEAFELAEQTLTSEPKIFGAQRPQLDDTQDGVYAEEDGHFANRIYLGGEKAPETRTPEIIDVHPTIRLLKGKNTATLWITAIPDFNGMKTVRAILVNEHDEATVYQGDNTEFTRRELTLKPNYDLQRYEIESDQFHTANNWKIL</sequence>
<accession>A0ABT7VRN7</accession>
<dbReference type="Proteomes" id="UP001171945">
    <property type="component" value="Unassembled WGS sequence"/>
</dbReference>
<protein>
    <submittedName>
        <fullName evidence="1">WD40 repeat domain-containing protein</fullName>
    </submittedName>
</protein>
<dbReference type="Gene3D" id="3.40.50.1460">
    <property type="match status" value="1"/>
</dbReference>